<sequence>MNQSDSGARVAFVTGGAMGIGASICEQLAAKGYTVLVADINLEAASKTAAALVAAGRKAAPVQIDLGNPDSIARAFAEVEKDYGRCDVLVNNAGIAKTYPFLDFPIENWLQTMNINVTGVLVAGQAAARMMVKKGWGRIVNISSISGIRAGAGRTAYGTSKSAVIGLTRQMAIELAQHGITVNSVAPGPVDTPMTQAIHSEETRQSYYRLVPMRRYGSTDEIAAAVSFLASEEASYITGHVIPVDGGFVAGGVLEI</sequence>
<dbReference type="PANTHER" id="PTHR42879">
    <property type="entry name" value="3-OXOACYL-(ACYL-CARRIER-PROTEIN) REDUCTASE"/>
    <property type="match status" value="1"/>
</dbReference>
<comment type="caution">
    <text evidence="3">The sequence shown here is derived from an EMBL/GenBank/DDBJ whole genome shotgun (WGS) entry which is preliminary data.</text>
</comment>
<evidence type="ECO:0000313" key="3">
    <source>
        <dbReference type="EMBL" id="KAF1036562.1"/>
    </source>
</evidence>
<feature type="domain" description="Ketoreductase" evidence="2">
    <location>
        <begin position="9"/>
        <end position="188"/>
    </location>
</feature>
<dbReference type="FunFam" id="3.40.50.720:FF:000084">
    <property type="entry name" value="Short-chain dehydrogenase reductase"/>
    <property type="match status" value="1"/>
</dbReference>
<evidence type="ECO:0000313" key="4">
    <source>
        <dbReference type="Proteomes" id="UP000462435"/>
    </source>
</evidence>
<evidence type="ECO:0000259" key="2">
    <source>
        <dbReference type="SMART" id="SM00822"/>
    </source>
</evidence>
<dbReference type="EMBL" id="WNDX01000195">
    <property type="protein sequence ID" value="KAF1036562.1"/>
    <property type="molecule type" value="Genomic_DNA"/>
</dbReference>
<dbReference type="InterPro" id="IPR020904">
    <property type="entry name" value="Sc_DH/Rdtase_CS"/>
</dbReference>
<dbReference type="GO" id="GO:0032787">
    <property type="term" value="P:monocarboxylic acid metabolic process"/>
    <property type="evidence" value="ECO:0007669"/>
    <property type="project" value="UniProtKB-ARBA"/>
</dbReference>
<dbReference type="SMART" id="SM00822">
    <property type="entry name" value="PKS_KR"/>
    <property type="match status" value="1"/>
</dbReference>
<dbReference type="PRINTS" id="PR00081">
    <property type="entry name" value="GDHRDH"/>
</dbReference>
<dbReference type="PANTHER" id="PTHR42879:SF2">
    <property type="entry name" value="3-OXOACYL-[ACYL-CARRIER-PROTEIN] REDUCTASE FABG"/>
    <property type="match status" value="1"/>
</dbReference>
<name>A0A7V8FT33_9BURK</name>
<dbReference type="NCBIfam" id="NF005559">
    <property type="entry name" value="PRK07231.1"/>
    <property type="match status" value="1"/>
</dbReference>
<reference evidence="4" key="1">
    <citation type="journal article" date="2020" name="MBio">
        <title>Horizontal gene transfer to a defensive symbiont with a reduced genome amongst a multipartite beetle microbiome.</title>
        <authorList>
            <person name="Waterworth S.C."/>
            <person name="Florez L.V."/>
            <person name="Rees E.R."/>
            <person name="Hertweck C."/>
            <person name="Kaltenpoth M."/>
            <person name="Kwan J.C."/>
        </authorList>
    </citation>
    <scope>NUCLEOTIDE SEQUENCE [LARGE SCALE GENOMIC DNA]</scope>
</reference>
<dbReference type="PRINTS" id="PR00080">
    <property type="entry name" value="SDRFAMILY"/>
</dbReference>
<evidence type="ECO:0000256" key="1">
    <source>
        <dbReference type="ARBA" id="ARBA00006484"/>
    </source>
</evidence>
<dbReference type="Pfam" id="PF13561">
    <property type="entry name" value="adh_short_C2"/>
    <property type="match status" value="1"/>
</dbReference>
<dbReference type="PROSITE" id="PS00061">
    <property type="entry name" value="ADH_SHORT"/>
    <property type="match status" value="1"/>
</dbReference>
<dbReference type="AlphaFoldDB" id="A0A7V8FT33"/>
<protein>
    <submittedName>
        <fullName evidence="3">3-oxoacyl-[acyl-carrier-protein] reductase FabG</fullName>
    </submittedName>
</protein>
<dbReference type="NCBIfam" id="NF009466">
    <property type="entry name" value="PRK12826.1-2"/>
    <property type="match status" value="1"/>
</dbReference>
<dbReference type="Gene3D" id="3.40.50.720">
    <property type="entry name" value="NAD(P)-binding Rossmann-like Domain"/>
    <property type="match status" value="1"/>
</dbReference>
<comment type="similarity">
    <text evidence="1">Belongs to the short-chain dehydrogenases/reductases (SDR) family.</text>
</comment>
<dbReference type="Proteomes" id="UP000462435">
    <property type="component" value="Unassembled WGS sequence"/>
</dbReference>
<dbReference type="InterPro" id="IPR036291">
    <property type="entry name" value="NAD(P)-bd_dom_sf"/>
</dbReference>
<proteinExistence type="inferred from homology"/>
<dbReference type="InterPro" id="IPR057326">
    <property type="entry name" value="KR_dom"/>
</dbReference>
<gene>
    <name evidence="3" type="primary">fabG_10</name>
    <name evidence="3" type="ORF">GAK35_04038</name>
</gene>
<accession>A0A7V8FT33</accession>
<dbReference type="InterPro" id="IPR050259">
    <property type="entry name" value="SDR"/>
</dbReference>
<dbReference type="SUPFAM" id="SSF51735">
    <property type="entry name" value="NAD(P)-binding Rossmann-fold domains"/>
    <property type="match status" value="1"/>
</dbReference>
<dbReference type="InterPro" id="IPR002347">
    <property type="entry name" value="SDR_fam"/>
</dbReference>
<organism evidence="3 4">
    <name type="scientific">Herbaspirillum frisingense</name>
    <dbReference type="NCBI Taxonomy" id="92645"/>
    <lineage>
        <taxon>Bacteria</taxon>
        <taxon>Pseudomonadati</taxon>
        <taxon>Pseudomonadota</taxon>
        <taxon>Betaproteobacteria</taxon>
        <taxon>Burkholderiales</taxon>
        <taxon>Oxalobacteraceae</taxon>
        <taxon>Herbaspirillum</taxon>
    </lineage>
</organism>